<dbReference type="OrthoDB" id="6436917at2759"/>
<dbReference type="Proteomes" id="UP000499080">
    <property type="component" value="Unassembled WGS sequence"/>
</dbReference>
<organism evidence="2 3">
    <name type="scientific">Araneus ventricosus</name>
    <name type="common">Orbweaver spider</name>
    <name type="synonym">Epeira ventricosa</name>
    <dbReference type="NCBI Taxonomy" id="182803"/>
    <lineage>
        <taxon>Eukaryota</taxon>
        <taxon>Metazoa</taxon>
        <taxon>Ecdysozoa</taxon>
        <taxon>Arthropoda</taxon>
        <taxon>Chelicerata</taxon>
        <taxon>Arachnida</taxon>
        <taxon>Araneae</taxon>
        <taxon>Araneomorphae</taxon>
        <taxon>Entelegynae</taxon>
        <taxon>Araneoidea</taxon>
        <taxon>Araneidae</taxon>
        <taxon>Araneus</taxon>
    </lineage>
</organism>
<dbReference type="InterPro" id="IPR036397">
    <property type="entry name" value="RNaseH_sf"/>
</dbReference>
<dbReference type="GO" id="GO:0003676">
    <property type="term" value="F:nucleic acid binding"/>
    <property type="evidence" value="ECO:0007669"/>
    <property type="project" value="InterPro"/>
</dbReference>
<dbReference type="AlphaFoldDB" id="A0A4Y2GP29"/>
<feature type="region of interest" description="Disordered" evidence="1">
    <location>
        <begin position="1"/>
        <end position="55"/>
    </location>
</feature>
<dbReference type="PANTHER" id="PTHR47326:SF1">
    <property type="entry name" value="HTH PSQ-TYPE DOMAIN-CONTAINING PROTEIN"/>
    <property type="match status" value="1"/>
</dbReference>
<reference evidence="2 3" key="1">
    <citation type="journal article" date="2019" name="Sci. Rep.">
        <title>Orb-weaving spider Araneus ventricosus genome elucidates the spidroin gene catalogue.</title>
        <authorList>
            <person name="Kono N."/>
            <person name="Nakamura H."/>
            <person name="Ohtoshi R."/>
            <person name="Moran D.A.P."/>
            <person name="Shinohara A."/>
            <person name="Yoshida Y."/>
            <person name="Fujiwara M."/>
            <person name="Mori M."/>
            <person name="Tomita M."/>
            <person name="Arakawa K."/>
        </authorList>
    </citation>
    <scope>NUCLEOTIDE SEQUENCE [LARGE SCALE GENOMIC DNA]</scope>
</reference>
<gene>
    <name evidence="2" type="ORF">AVEN_157070_1</name>
</gene>
<protein>
    <recommendedName>
        <fullName evidence="4">Tc1-like transposase DDE domain-containing protein</fullName>
    </recommendedName>
</protein>
<sequence length="150" mass="16699">MSAQVSSSSSDHDSKLRCPSQNCSRVASKRDARPRWPRGKVSALGPEGSKPDSTEIRSSLRFSVWFQHDGAPPHYTNDVRKHLNVTFGQNWIGRGSPVHWPARSPDLSSLDFCWGQMKTMVYESPIDSVQDLVVRISVAAGEMRDTPGIF</sequence>
<evidence type="ECO:0000313" key="2">
    <source>
        <dbReference type="EMBL" id="GBM54566.1"/>
    </source>
</evidence>
<evidence type="ECO:0008006" key="4">
    <source>
        <dbReference type="Google" id="ProtNLM"/>
    </source>
</evidence>
<evidence type="ECO:0000313" key="3">
    <source>
        <dbReference type="Proteomes" id="UP000499080"/>
    </source>
</evidence>
<keyword evidence="3" id="KW-1185">Reference proteome</keyword>
<dbReference type="Gene3D" id="3.30.420.10">
    <property type="entry name" value="Ribonuclease H-like superfamily/Ribonuclease H"/>
    <property type="match status" value="1"/>
</dbReference>
<dbReference type="EMBL" id="BGPR01001465">
    <property type="protein sequence ID" value="GBM54566.1"/>
    <property type="molecule type" value="Genomic_DNA"/>
</dbReference>
<proteinExistence type="predicted"/>
<comment type="caution">
    <text evidence="2">The sequence shown here is derived from an EMBL/GenBank/DDBJ whole genome shotgun (WGS) entry which is preliminary data.</text>
</comment>
<evidence type="ECO:0000256" key="1">
    <source>
        <dbReference type="SAM" id="MobiDB-lite"/>
    </source>
</evidence>
<name>A0A4Y2GP29_ARAVE</name>
<dbReference type="PANTHER" id="PTHR47326">
    <property type="entry name" value="TRANSPOSABLE ELEMENT TC3 TRANSPOSASE-LIKE PROTEIN"/>
    <property type="match status" value="1"/>
</dbReference>
<accession>A0A4Y2GP29</accession>